<protein>
    <submittedName>
        <fullName evidence="2">Uncharacterized protein</fullName>
    </submittedName>
</protein>
<feature type="transmembrane region" description="Helical" evidence="1">
    <location>
        <begin position="6"/>
        <end position="29"/>
    </location>
</feature>
<feature type="transmembrane region" description="Helical" evidence="1">
    <location>
        <begin position="235"/>
        <end position="256"/>
    </location>
</feature>
<keyword evidence="1" id="KW-1133">Transmembrane helix</keyword>
<evidence type="ECO:0000313" key="3">
    <source>
        <dbReference type="Proteomes" id="UP001149954"/>
    </source>
</evidence>
<dbReference type="Proteomes" id="UP001149954">
    <property type="component" value="Unassembled WGS sequence"/>
</dbReference>
<feature type="transmembrane region" description="Helical" evidence="1">
    <location>
        <begin position="113"/>
        <end position="141"/>
    </location>
</feature>
<feature type="transmembrane region" description="Helical" evidence="1">
    <location>
        <begin position="328"/>
        <end position="350"/>
    </location>
</feature>
<evidence type="ECO:0000256" key="1">
    <source>
        <dbReference type="SAM" id="Phobius"/>
    </source>
</evidence>
<feature type="transmembrane region" description="Helical" evidence="1">
    <location>
        <begin position="161"/>
        <end position="180"/>
    </location>
</feature>
<accession>A0A9W9XKE6</accession>
<reference evidence="2" key="1">
    <citation type="submission" date="2022-12" db="EMBL/GenBank/DDBJ databases">
        <authorList>
            <person name="Petersen C."/>
        </authorList>
    </citation>
    <scope>NUCLEOTIDE SEQUENCE</scope>
    <source>
        <strain evidence="2">IBT 29495</strain>
    </source>
</reference>
<dbReference type="OrthoDB" id="4475536at2759"/>
<feature type="transmembrane region" description="Helical" evidence="1">
    <location>
        <begin position="78"/>
        <end position="101"/>
    </location>
</feature>
<comment type="caution">
    <text evidence="2">The sequence shown here is derived from an EMBL/GenBank/DDBJ whole genome shotgun (WGS) entry which is preliminary data.</text>
</comment>
<keyword evidence="3" id="KW-1185">Reference proteome</keyword>
<feature type="transmembrane region" description="Helical" evidence="1">
    <location>
        <begin position="50"/>
        <end position="72"/>
    </location>
</feature>
<dbReference type="AlphaFoldDB" id="A0A9W9XKE6"/>
<feature type="transmembrane region" description="Helical" evidence="1">
    <location>
        <begin position="192"/>
        <end position="215"/>
    </location>
</feature>
<organism evidence="2 3">
    <name type="scientific">Penicillium fimorum</name>
    <dbReference type="NCBI Taxonomy" id="1882269"/>
    <lineage>
        <taxon>Eukaryota</taxon>
        <taxon>Fungi</taxon>
        <taxon>Dikarya</taxon>
        <taxon>Ascomycota</taxon>
        <taxon>Pezizomycotina</taxon>
        <taxon>Eurotiomycetes</taxon>
        <taxon>Eurotiomycetidae</taxon>
        <taxon>Eurotiales</taxon>
        <taxon>Aspergillaceae</taxon>
        <taxon>Penicillium</taxon>
    </lineage>
</organism>
<reference evidence="2" key="2">
    <citation type="journal article" date="2023" name="IMA Fungus">
        <title>Comparative genomic study of the Penicillium genus elucidates a diverse pangenome and 15 lateral gene transfer events.</title>
        <authorList>
            <person name="Petersen C."/>
            <person name="Sorensen T."/>
            <person name="Nielsen M.R."/>
            <person name="Sondergaard T.E."/>
            <person name="Sorensen J.L."/>
            <person name="Fitzpatrick D.A."/>
            <person name="Frisvad J.C."/>
            <person name="Nielsen K.L."/>
        </authorList>
    </citation>
    <scope>NUCLEOTIDE SEQUENCE</scope>
    <source>
        <strain evidence="2">IBT 29495</strain>
    </source>
</reference>
<evidence type="ECO:0000313" key="2">
    <source>
        <dbReference type="EMBL" id="KAJ5494609.1"/>
    </source>
</evidence>
<name>A0A9W9XKE6_9EURO</name>
<proteinExistence type="predicted"/>
<keyword evidence="1" id="KW-0472">Membrane</keyword>
<sequence>MTCLKYLVPLLAPFAVYSMFTFADVNGTIVAVKSARASGIIPGEDTTRLILTYTGIGPLDNVFVEVVIGFWATGRGTICAHLMCCILFLCAMVAAWILLFVELTRRRGPIEATVRAGILGLIAQIIGPGIVIPVLVAWDLFRIEPYDSPIQDSTHSLVQDILPLGTICAGIPPFATLLIPTPYVVGYDLKQCLIVIFQFWPVIASVATLALFSSHGSRLQEQKPHKWTPCLDTPYGLALLCAGGFHLSVYTLGIVAQIVPELFGPDTAADIHPFRIVLPTLPWSGARATSIEEGVFWLLQWDYLIASVSLLIWALEYTSSRQRPSVSFALRALVLAVICGPTGAAVKLMWERATRIESEREKVTTGINEHVK</sequence>
<keyword evidence="1" id="KW-0812">Transmembrane</keyword>
<gene>
    <name evidence="2" type="ORF">N7463_010696</name>
</gene>
<dbReference type="EMBL" id="JAPWDS010000006">
    <property type="protein sequence ID" value="KAJ5494609.1"/>
    <property type="molecule type" value="Genomic_DNA"/>
</dbReference>